<gene>
    <name evidence="11" type="ORF">Agub_g1476</name>
</gene>
<dbReference type="Pfam" id="PF10225">
    <property type="entry name" value="NEMP"/>
    <property type="match status" value="1"/>
</dbReference>
<sequence length="478" mass="51169">MLQMPISRTYGVTLGLLLILFVGPTLACYELTEGTATASERLLLNGTFSQVLKCTGVSSLLIVPYLWKPIAITVDCGKLQTFQVYMGPSPDALVKRYTNREQAWCSLSSLFQSGCQLQMSPFATSYVGIRKIFSTGVACRVARHDQLSSLMLGSCVAGALVFLWASYLSESLALRVTSGGLMFALGSVIILIYVLARQMPGRRSMSIAATLMGSSSWAVVRWLTGHWLPSTYALLHNRWLLGYLAMSSLFGAAVTYLYGGVENAKLNTLMRVGLQLLGLLLMYMGMWTLPPVFATLLGVLMVMQAMRVAEPFMARFRTSLPGRLMFGAPAPAPFAQHEPVGTPQGPGSSAVPRVGQLQPVPYNGTRLDTGSAAAPPHTPITPMQPTYVPVGPAGAVRELAAAVSSMVRTGNIINPLSGHSIKIGGDLFNQLIEQGYTPDMAAGRLQPPPSTPGAGGSPEGTAADKGASSWLRRRKSMM</sequence>
<keyword evidence="4 10" id="KW-0732">Signal</keyword>
<comment type="subcellular location">
    <subcellularLocation>
        <location evidence="1">Nucleus inner membrane</location>
        <topology evidence="1">Multi-pass membrane protein</topology>
        <orientation evidence="1">Nucleoplasmic side</orientation>
    </subcellularLocation>
</comment>
<evidence type="ECO:0000256" key="1">
    <source>
        <dbReference type="ARBA" id="ARBA00004575"/>
    </source>
</evidence>
<evidence type="ECO:0000256" key="7">
    <source>
        <dbReference type="ARBA" id="ARBA00023242"/>
    </source>
</evidence>
<name>A0AAD3HHN8_9CHLO</name>
<feature type="transmembrane region" description="Helical" evidence="9">
    <location>
        <begin position="292"/>
        <end position="309"/>
    </location>
</feature>
<feature type="signal peptide" evidence="10">
    <location>
        <begin position="1"/>
        <end position="27"/>
    </location>
</feature>
<dbReference type="PANTHER" id="PTHR13598">
    <property type="entry name" value="AT07567P-RELATED"/>
    <property type="match status" value="1"/>
</dbReference>
<keyword evidence="3 9" id="KW-0812">Transmembrane</keyword>
<dbReference type="EMBL" id="BMAR01000001">
    <property type="protein sequence ID" value="GFR41043.1"/>
    <property type="molecule type" value="Genomic_DNA"/>
</dbReference>
<protein>
    <recommendedName>
        <fullName evidence="13">Nuclear envelope integral membrane protein 1</fullName>
    </recommendedName>
</protein>
<dbReference type="InterPro" id="IPR019358">
    <property type="entry name" value="NEMP_fam"/>
</dbReference>
<comment type="similarity">
    <text evidence="2">Belongs to the NEMP family.</text>
</comment>
<reference evidence="11 12" key="1">
    <citation type="journal article" date="2021" name="Sci. Rep.">
        <title>Genome sequencing of the multicellular alga Astrephomene provides insights into convergent evolution of germ-soma differentiation.</title>
        <authorList>
            <person name="Yamashita S."/>
            <person name="Yamamoto K."/>
            <person name="Matsuzaki R."/>
            <person name="Suzuki S."/>
            <person name="Yamaguchi H."/>
            <person name="Hirooka S."/>
            <person name="Minakuchi Y."/>
            <person name="Miyagishima S."/>
            <person name="Kawachi M."/>
            <person name="Toyoda A."/>
            <person name="Nozaki H."/>
        </authorList>
    </citation>
    <scope>NUCLEOTIDE SEQUENCE [LARGE SCALE GENOMIC DNA]</scope>
    <source>
        <strain evidence="11 12">NIES-4017</strain>
    </source>
</reference>
<evidence type="ECO:0000256" key="5">
    <source>
        <dbReference type="ARBA" id="ARBA00022989"/>
    </source>
</evidence>
<evidence type="ECO:0000256" key="9">
    <source>
        <dbReference type="SAM" id="Phobius"/>
    </source>
</evidence>
<evidence type="ECO:0000256" key="6">
    <source>
        <dbReference type="ARBA" id="ARBA00023136"/>
    </source>
</evidence>
<evidence type="ECO:0000256" key="8">
    <source>
        <dbReference type="SAM" id="MobiDB-lite"/>
    </source>
</evidence>
<evidence type="ECO:0000256" key="10">
    <source>
        <dbReference type="SAM" id="SignalP"/>
    </source>
</evidence>
<dbReference type="PANTHER" id="PTHR13598:SF1">
    <property type="entry name" value="AT07567P-RELATED"/>
    <property type="match status" value="1"/>
</dbReference>
<evidence type="ECO:0008006" key="13">
    <source>
        <dbReference type="Google" id="ProtNLM"/>
    </source>
</evidence>
<feature type="transmembrane region" description="Helical" evidence="9">
    <location>
        <begin position="240"/>
        <end position="261"/>
    </location>
</feature>
<proteinExistence type="inferred from homology"/>
<evidence type="ECO:0000256" key="2">
    <source>
        <dbReference type="ARBA" id="ARBA00005748"/>
    </source>
</evidence>
<accession>A0AAD3HHN8</accession>
<organism evidence="11 12">
    <name type="scientific">Astrephomene gubernaculifera</name>
    <dbReference type="NCBI Taxonomy" id="47775"/>
    <lineage>
        <taxon>Eukaryota</taxon>
        <taxon>Viridiplantae</taxon>
        <taxon>Chlorophyta</taxon>
        <taxon>core chlorophytes</taxon>
        <taxon>Chlorophyceae</taxon>
        <taxon>CS clade</taxon>
        <taxon>Chlamydomonadales</taxon>
        <taxon>Astrephomenaceae</taxon>
        <taxon>Astrephomene</taxon>
    </lineage>
</organism>
<feature type="transmembrane region" description="Helical" evidence="9">
    <location>
        <begin position="150"/>
        <end position="167"/>
    </location>
</feature>
<keyword evidence="7" id="KW-0539">Nucleus</keyword>
<evidence type="ECO:0000256" key="3">
    <source>
        <dbReference type="ARBA" id="ARBA00022692"/>
    </source>
</evidence>
<dbReference type="GO" id="GO:0005637">
    <property type="term" value="C:nuclear inner membrane"/>
    <property type="evidence" value="ECO:0007669"/>
    <property type="project" value="UniProtKB-SubCell"/>
</dbReference>
<comment type="caution">
    <text evidence="11">The sequence shown here is derived from an EMBL/GenBank/DDBJ whole genome shotgun (WGS) entry which is preliminary data.</text>
</comment>
<feature type="transmembrane region" description="Helical" evidence="9">
    <location>
        <begin position="173"/>
        <end position="195"/>
    </location>
</feature>
<dbReference type="Proteomes" id="UP001054857">
    <property type="component" value="Unassembled WGS sequence"/>
</dbReference>
<evidence type="ECO:0000313" key="11">
    <source>
        <dbReference type="EMBL" id="GFR41043.1"/>
    </source>
</evidence>
<feature type="chain" id="PRO_5042240216" description="Nuclear envelope integral membrane protein 1" evidence="10">
    <location>
        <begin position="28"/>
        <end position="478"/>
    </location>
</feature>
<feature type="region of interest" description="Disordered" evidence="8">
    <location>
        <begin position="439"/>
        <end position="478"/>
    </location>
</feature>
<evidence type="ECO:0000256" key="4">
    <source>
        <dbReference type="ARBA" id="ARBA00022729"/>
    </source>
</evidence>
<keyword evidence="6 9" id="KW-0472">Membrane</keyword>
<keyword evidence="5 9" id="KW-1133">Transmembrane helix</keyword>
<dbReference type="AlphaFoldDB" id="A0AAD3HHN8"/>
<evidence type="ECO:0000313" key="12">
    <source>
        <dbReference type="Proteomes" id="UP001054857"/>
    </source>
</evidence>
<keyword evidence="12" id="KW-1185">Reference proteome</keyword>